<feature type="domain" description="UvrD-like helicase C-terminal" evidence="4">
    <location>
        <begin position="695"/>
        <end position="742"/>
    </location>
</feature>
<keyword evidence="3" id="KW-0238">DNA-binding</keyword>
<dbReference type="GO" id="GO:0005524">
    <property type="term" value="F:ATP binding"/>
    <property type="evidence" value="ECO:0007669"/>
    <property type="project" value="UniProtKB-UniRule"/>
</dbReference>
<dbReference type="SUPFAM" id="SSF52540">
    <property type="entry name" value="P-loop containing nucleoside triphosphate hydrolases"/>
    <property type="match status" value="1"/>
</dbReference>
<dbReference type="InterPro" id="IPR027417">
    <property type="entry name" value="P-loop_NTPase"/>
</dbReference>
<accession>A0A2T4UB22</accession>
<dbReference type="GO" id="GO:0006310">
    <property type="term" value="P:DNA recombination"/>
    <property type="evidence" value="ECO:0007669"/>
    <property type="project" value="InterPro"/>
</dbReference>
<keyword evidence="3 8" id="KW-0347">Helicase</keyword>
<dbReference type="Proteomes" id="UP000240509">
    <property type="component" value="Unassembled WGS sequence"/>
</dbReference>
<dbReference type="GO" id="GO:0043139">
    <property type="term" value="F:5'-3' DNA helicase activity"/>
    <property type="evidence" value="ECO:0007669"/>
    <property type="project" value="UniProtKB-UniRule"/>
</dbReference>
<dbReference type="OrthoDB" id="9803432at2"/>
<keyword evidence="2 3" id="KW-0067">ATP-binding</keyword>
<dbReference type="InterPro" id="IPR029493">
    <property type="entry name" value="RecD2-like_HHH"/>
</dbReference>
<dbReference type="NCBIfam" id="TIGR01448">
    <property type="entry name" value="recD_rel"/>
    <property type="match status" value="1"/>
</dbReference>
<dbReference type="Pfam" id="PF13245">
    <property type="entry name" value="AAA_19"/>
    <property type="match status" value="1"/>
</dbReference>
<evidence type="ECO:0000259" key="7">
    <source>
        <dbReference type="Pfam" id="PF23139"/>
    </source>
</evidence>
<evidence type="ECO:0000259" key="4">
    <source>
        <dbReference type="Pfam" id="PF13538"/>
    </source>
</evidence>
<gene>
    <name evidence="3" type="primary">recD2</name>
    <name evidence="8" type="ORF">C6Y45_01475</name>
</gene>
<feature type="domain" description="ATP-dependent RecD2 DNA helicase SH3" evidence="6">
    <location>
        <begin position="608"/>
        <end position="674"/>
    </location>
</feature>
<dbReference type="PANTHER" id="PTHR43788:SF6">
    <property type="entry name" value="DNA HELICASE B"/>
    <property type="match status" value="1"/>
</dbReference>
<comment type="caution">
    <text evidence="8">The sequence shown here is derived from an EMBL/GenBank/DDBJ whole genome shotgun (WGS) entry which is preliminary data.</text>
</comment>
<evidence type="ECO:0000256" key="1">
    <source>
        <dbReference type="ARBA" id="ARBA00022741"/>
    </source>
</evidence>
<dbReference type="HAMAP" id="MF_01488">
    <property type="entry name" value="RecD2"/>
    <property type="match status" value="1"/>
</dbReference>
<dbReference type="CDD" id="cd17933">
    <property type="entry name" value="DEXSc_RecD-like"/>
    <property type="match status" value="1"/>
</dbReference>
<name>A0A2T4UB22_9BACI</name>
<dbReference type="InterPro" id="IPR006345">
    <property type="entry name" value="RecD2"/>
</dbReference>
<dbReference type="GO" id="GO:0009338">
    <property type="term" value="C:exodeoxyribonuclease V complex"/>
    <property type="evidence" value="ECO:0007669"/>
    <property type="project" value="TreeGrafter"/>
</dbReference>
<keyword evidence="9" id="KW-1185">Reference proteome</keyword>
<dbReference type="GO" id="GO:0003677">
    <property type="term" value="F:DNA binding"/>
    <property type="evidence" value="ECO:0007669"/>
    <property type="project" value="UniProtKB-UniRule"/>
</dbReference>
<keyword evidence="3" id="KW-0378">Hydrolase</keyword>
<dbReference type="Gene3D" id="2.30.30.940">
    <property type="match status" value="1"/>
</dbReference>
<evidence type="ECO:0000259" key="5">
    <source>
        <dbReference type="Pfam" id="PF14490"/>
    </source>
</evidence>
<comment type="catalytic activity">
    <reaction evidence="3">
        <text>ATP + H2O = ADP + phosphate + H(+)</text>
        <dbReference type="Rhea" id="RHEA:13065"/>
        <dbReference type="ChEBI" id="CHEBI:15377"/>
        <dbReference type="ChEBI" id="CHEBI:15378"/>
        <dbReference type="ChEBI" id="CHEBI:30616"/>
        <dbReference type="ChEBI" id="CHEBI:43474"/>
        <dbReference type="ChEBI" id="CHEBI:456216"/>
        <dbReference type="EC" id="5.6.2.3"/>
    </reaction>
</comment>
<feature type="binding site" evidence="3">
    <location>
        <begin position="381"/>
        <end position="385"/>
    </location>
    <ligand>
        <name>ATP</name>
        <dbReference type="ChEBI" id="CHEBI:30616"/>
    </ligand>
</feature>
<dbReference type="Pfam" id="PF14490">
    <property type="entry name" value="HHH_RecD2"/>
    <property type="match status" value="1"/>
</dbReference>
<comment type="similarity">
    <text evidence="3">Belongs to the RecD family. RecD2 subfamily.</text>
</comment>
<dbReference type="AlphaFoldDB" id="A0A2T4UB22"/>
<dbReference type="PANTHER" id="PTHR43788">
    <property type="entry name" value="DNA2/NAM7 HELICASE FAMILY MEMBER"/>
    <property type="match status" value="1"/>
</dbReference>
<feature type="domain" description="ATP-dependent RecD2 DNA helicase-like helix-hairpin-helix" evidence="5">
    <location>
        <begin position="172"/>
        <end position="262"/>
    </location>
</feature>
<keyword evidence="1 3" id="KW-0547">Nucleotide-binding</keyword>
<dbReference type="Gene3D" id="1.10.150.20">
    <property type="entry name" value="5' to 3' exonuclease, C-terminal subdomain"/>
    <property type="match status" value="1"/>
</dbReference>
<dbReference type="Pfam" id="PF18335">
    <property type="entry name" value="SH3_13"/>
    <property type="match status" value="1"/>
</dbReference>
<keyword evidence="3" id="KW-0413">Isomerase</keyword>
<evidence type="ECO:0000256" key="2">
    <source>
        <dbReference type="ARBA" id="ARBA00022840"/>
    </source>
</evidence>
<feature type="domain" description="ATP-dependent RecD2 DNA helicase OB-fold" evidence="7">
    <location>
        <begin position="28"/>
        <end position="106"/>
    </location>
</feature>
<sequence>MGKSRWKKFCPERWKSKQEVDQVEEQQPYIKGELLHLIYHQEDSLYTVAKLKVISSSDEVQEKEAVVVGLMARPEKDTTYLFHGNMSDHPRFGKQFKFDTYKKELPDTKQGLVLYFSSDRFPGIGKKTAENIVNTFGTDAISLILAHPSRLEEVPKLDSEKAGLIHEQLMEDQGIEEVLMKLYEYGFGLKLAIKIYQAYQTEALRMIETNPYQMVEDVEGVGFIKADQIGRKQGVTGDHPDRIKAAVLFTLYEQSLNEGHVFVKNEEVVIKSIELLEHGGQPPVDPLKTADIITGLAEEEKIIVEDDAMYIPSLYYAEKGISTSLSRLLYVDNRENYPESEMLKAIGEVEEKYNVSYAESQKQAIEKALDTPVMLLTGGPGTGKTTVIQGVIEVFASLKNLSLNPEDYQGKSAPFPFLLAAPTGRAAKRMTESTGLPASTIHRLLGYKGVDEEGFEKDEDTPLDGELLILDEMSMVDTWLANQLFRAVPSGMQVIIVGDEDQLPSVGPGQVLTDLLESDRIPTVRLTEIFRQSENSRIITFSHEVKNGTLPPGVDKSSDDLRFFPCAPADAAEAVEKICRGAASKGYTARDIQVLAPMYRGAAGIDSLNRMLQELFNPKGEKTKEVPFGDIVYRVGDMVLQLVNNPEENVFNGDRGEIVAVLTERETADNKLQVVISFDGIEVIYSKQDLTQITHAYCCSIHKSQGSEFPIVIMPVVKSYYRMLRRKLIYTGITRAKKFLLLCGEWDALQIGVESSRELVRNTSLVSRLKKEE</sequence>
<evidence type="ECO:0000313" key="9">
    <source>
        <dbReference type="Proteomes" id="UP000240509"/>
    </source>
</evidence>
<dbReference type="InterPro" id="IPR050534">
    <property type="entry name" value="Coronavir_polyprotein_1ab"/>
</dbReference>
<dbReference type="InterPro" id="IPR041451">
    <property type="entry name" value="RecD2_SH13"/>
</dbReference>
<dbReference type="InterPro" id="IPR010994">
    <property type="entry name" value="RuvA_2-like"/>
</dbReference>
<evidence type="ECO:0000259" key="6">
    <source>
        <dbReference type="Pfam" id="PF18335"/>
    </source>
</evidence>
<protein>
    <recommendedName>
        <fullName evidence="3">ATP-dependent RecD2 DNA helicase</fullName>
        <ecNumber evidence="3">5.6.2.3</ecNumber>
    </recommendedName>
    <alternativeName>
        <fullName evidence="3">DNA 5'-3' helicase subunit RecD2</fullName>
    </alternativeName>
</protein>
<dbReference type="SUPFAM" id="SSF47781">
    <property type="entry name" value="RuvA domain 2-like"/>
    <property type="match status" value="1"/>
</dbReference>
<dbReference type="EC" id="5.6.2.3" evidence="3"/>
<dbReference type="Gene3D" id="3.40.50.300">
    <property type="entry name" value="P-loop containing nucleotide triphosphate hydrolases"/>
    <property type="match status" value="2"/>
</dbReference>
<dbReference type="EMBL" id="PZJJ01000001">
    <property type="protein sequence ID" value="PTL40600.1"/>
    <property type="molecule type" value="Genomic_DNA"/>
</dbReference>
<dbReference type="GO" id="GO:0017116">
    <property type="term" value="F:single-stranded DNA helicase activity"/>
    <property type="evidence" value="ECO:0007669"/>
    <property type="project" value="TreeGrafter"/>
</dbReference>
<dbReference type="GO" id="GO:0016887">
    <property type="term" value="F:ATP hydrolysis activity"/>
    <property type="evidence" value="ECO:0007669"/>
    <property type="project" value="RHEA"/>
</dbReference>
<evidence type="ECO:0000313" key="8">
    <source>
        <dbReference type="EMBL" id="PTL40600.1"/>
    </source>
</evidence>
<dbReference type="InterPro" id="IPR055446">
    <property type="entry name" value="RecD2_N_OB"/>
</dbReference>
<reference evidence="8 9" key="1">
    <citation type="submission" date="2018-03" db="EMBL/GenBank/DDBJ databases">
        <title>Alkalicoccus saliphilus sp. nov., isolated from a mineral pool.</title>
        <authorList>
            <person name="Zhao B."/>
        </authorList>
    </citation>
    <scope>NUCLEOTIDE SEQUENCE [LARGE SCALE GENOMIC DNA]</scope>
    <source>
        <strain evidence="8 9">6AG</strain>
    </source>
</reference>
<comment type="function">
    <text evidence="3">DNA-dependent ATPase and ATP-dependent 5'-3' DNA helicase. Has no activity on blunt DNA or DNA with 3'-overhangs, requires at least 10 bases of 5'-ssDNA for helicase activity.</text>
</comment>
<dbReference type="CDD" id="cd18809">
    <property type="entry name" value="SF1_C_RecD"/>
    <property type="match status" value="1"/>
</dbReference>
<dbReference type="Gene3D" id="1.10.10.2220">
    <property type="match status" value="1"/>
</dbReference>
<dbReference type="Pfam" id="PF13538">
    <property type="entry name" value="UvrD_C_2"/>
    <property type="match status" value="1"/>
</dbReference>
<evidence type="ECO:0000256" key="3">
    <source>
        <dbReference type="HAMAP-Rule" id="MF_01488"/>
    </source>
</evidence>
<dbReference type="Pfam" id="PF23139">
    <property type="entry name" value="OB_YrrC"/>
    <property type="match status" value="1"/>
</dbReference>
<dbReference type="InterPro" id="IPR027785">
    <property type="entry name" value="UvrD-like_helicase_C"/>
</dbReference>
<proteinExistence type="inferred from homology"/>
<organism evidence="8 9">
    <name type="scientific">Alkalicoccus saliphilus</name>
    <dbReference type="NCBI Taxonomy" id="200989"/>
    <lineage>
        <taxon>Bacteria</taxon>
        <taxon>Bacillati</taxon>
        <taxon>Bacillota</taxon>
        <taxon>Bacilli</taxon>
        <taxon>Bacillales</taxon>
        <taxon>Bacillaceae</taxon>
        <taxon>Alkalicoccus</taxon>
    </lineage>
</organism>